<evidence type="ECO:0000259" key="12">
    <source>
        <dbReference type="SMART" id="SM00228"/>
    </source>
</evidence>
<feature type="domain" description="PDZ" evidence="12">
    <location>
        <begin position="106"/>
        <end position="182"/>
    </location>
</feature>
<keyword evidence="9" id="KW-0482">Metalloprotease</keyword>
<dbReference type="GO" id="GO:0016020">
    <property type="term" value="C:membrane"/>
    <property type="evidence" value="ECO:0007669"/>
    <property type="project" value="UniProtKB-SubCell"/>
</dbReference>
<dbReference type="InterPro" id="IPR036034">
    <property type="entry name" value="PDZ_sf"/>
</dbReference>
<name>A0A2M6YPZ8_9BACT</name>
<evidence type="ECO:0000256" key="8">
    <source>
        <dbReference type="ARBA" id="ARBA00022989"/>
    </source>
</evidence>
<dbReference type="Proteomes" id="UP000229559">
    <property type="component" value="Unassembled WGS sequence"/>
</dbReference>
<dbReference type="InterPro" id="IPR041489">
    <property type="entry name" value="PDZ_6"/>
</dbReference>
<keyword evidence="8 11" id="KW-1133">Transmembrane helix</keyword>
<keyword evidence="7" id="KW-0862">Zinc</keyword>
<dbReference type="AlphaFoldDB" id="A0A2M6YPZ8"/>
<dbReference type="InterPro" id="IPR004387">
    <property type="entry name" value="Pept_M50_Zn"/>
</dbReference>
<evidence type="ECO:0000313" key="14">
    <source>
        <dbReference type="Proteomes" id="UP000229559"/>
    </source>
</evidence>
<comment type="cofactor">
    <cofactor evidence="1">
        <name>Zn(2+)</name>
        <dbReference type="ChEBI" id="CHEBI:29105"/>
    </cofactor>
</comment>
<keyword evidence="5 11" id="KW-0812">Transmembrane</keyword>
<keyword evidence="10 11" id="KW-0472">Membrane</keyword>
<dbReference type="Pfam" id="PF17820">
    <property type="entry name" value="PDZ_6"/>
    <property type="match status" value="1"/>
</dbReference>
<evidence type="ECO:0000256" key="5">
    <source>
        <dbReference type="ARBA" id="ARBA00022692"/>
    </source>
</evidence>
<evidence type="ECO:0000256" key="2">
    <source>
        <dbReference type="ARBA" id="ARBA00004141"/>
    </source>
</evidence>
<dbReference type="SMART" id="SM00228">
    <property type="entry name" value="PDZ"/>
    <property type="match status" value="1"/>
</dbReference>
<comment type="caution">
    <text evidence="13">The sequence shown here is derived from an EMBL/GenBank/DDBJ whole genome shotgun (WGS) entry which is preliminary data.</text>
</comment>
<proteinExistence type="inferred from homology"/>
<evidence type="ECO:0000256" key="1">
    <source>
        <dbReference type="ARBA" id="ARBA00001947"/>
    </source>
</evidence>
<dbReference type="EMBL" id="PEXA01000037">
    <property type="protein sequence ID" value="PIU33225.1"/>
    <property type="molecule type" value="Genomic_DNA"/>
</dbReference>
<dbReference type="Pfam" id="PF02163">
    <property type="entry name" value="Peptidase_M50"/>
    <property type="match status" value="1"/>
</dbReference>
<dbReference type="InterPro" id="IPR001478">
    <property type="entry name" value="PDZ"/>
</dbReference>
<feature type="transmembrane region" description="Helical" evidence="11">
    <location>
        <begin position="296"/>
        <end position="322"/>
    </location>
</feature>
<feature type="transmembrane region" description="Helical" evidence="11">
    <location>
        <begin position="352"/>
        <end position="371"/>
    </location>
</feature>
<evidence type="ECO:0000256" key="4">
    <source>
        <dbReference type="ARBA" id="ARBA00022670"/>
    </source>
</evidence>
<evidence type="ECO:0000256" key="3">
    <source>
        <dbReference type="ARBA" id="ARBA00007931"/>
    </source>
</evidence>
<keyword evidence="6" id="KW-0378">Hydrolase</keyword>
<sequence>MILTLITFLLVLSVLIFAHEFGHFLAAKKAGIKVEEFGFGYPPRLFGKKFRGTIYSLNWLPFGGFVRLYGEQADKKIKSQDAFCQKNKKTRSLVLLAGVFFNFLLAIVVFTVVYSFSGIPTKTDKVKILGVIPGSPASQSGLKENDKVLKIDDKTLKDSQAFIELIEKGKGQQLLLTIEREKDNPCETQVFGGMIGKESQPAFSCQEGKLLLWVVPRENPPAQEGPLGVIISDMEMKKYPLWQMPFRGMVEGSKEALAWLVLIIKALAGMFFNLFAKGVIPQDVAGPVGIFQITGLVAQTGFLNVLQFIGILSINLAVINLLPLPALDGGRLFYIFIYEGLFRRKSNPAMEAIINTIGIVFLFCLIILITFNDIKRMIGWDKIGQWLLKIWPF</sequence>
<comment type="similarity">
    <text evidence="3">Belongs to the peptidase M50B family.</text>
</comment>
<dbReference type="Gene3D" id="2.30.42.10">
    <property type="match status" value="1"/>
</dbReference>
<dbReference type="SUPFAM" id="SSF50156">
    <property type="entry name" value="PDZ domain-like"/>
    <property type="match status" value="1"/>
</dbReference>
<feature type="transmembrane region" description="Helical" evidence="11">
    <location>
        <begin position="256"/>
        <end position="275"/>
    </location>
</feature>
<evidence type="ECO:0000256" key="6">
    <source>
        <dbReference type="ARBA" id="ARBA00022801"/>
    </source>
</evidence>
<evidence type="ECO:0000256" key="11">
    <source>
        <dbReference type="SAM" id="Phobius"/>
    </source>
</evidence>
<comment type="subcellular location">
    <subcellularLocation>
        <location evidence="2">Membrane</location>
        <topology evidence="2">Multi-pass membrane protein</topology>
    </subcellularLocation>
</comment>
<dbReference type="PANTHER" id="PTHR42837">
    <property type="entry name" value="REGULATOR OF SIGMA-E PROTEASE RSEP"/>
    <property type="match status" value="1"/>
</dbReference>
<evidence type="ECO:0000313" key="13">
    <source>
        <dbReference type="EMBL" id="PIU33225.1"/>
    </source>
</evidence>
<keyword evidence="4" id="KW-0645">Protease</keyword>
<feature type="transmembrane region" description="Helical" evidence="11">
    <location>
        <begin position="93"/>
        <end position="116"/>
    </location>
</feature>
<accession>A0A2M6YPZ8</accession>
<dbReference type="GO" id="GO:0006508">
    <property type="term" value="P:proteolysis"/>
    <property type="evidence" value="ECO:0007669"/>
    <property type="project" value="UniProtKB-KW"/>
</dbReference>
<reference evidence="14" key="1">
    <citation type="submission" date="2017-09" db="EMBL/GenBank/DDBJ databases">
        <title>Depth-based differentiation of microbial function through sediment-hosted aquifers and enrichment of novel symbionts in the deep terrestrial subsurface.</title>
        <authorList>
            <person name="Probst A.J."/>
            <person name="Ladd B."/>
            <person name="Jarett J.K."/>
            <person name="Geller-Mcgrath D.E."/>
            <person name="Sieber C.M.K."/>
            <person name="Emerson J.B."/>
            <person name="Anantharaman K."/>
            <person name="Thomas B.C."/>
            <person name="Malmstrom R."/>
            <person name="Stieglmeier M."/>
            <person name="Klingl A."/>
            <person name="Woyke T."/>
            <person name="Ryan C.M."/>
            <person name="Banfield J.F."/>
        </authorList>
    </citation>
    <scope>NUCLEOTIDE SEQUENCE [LARGE SCALE GENOMIC DNA]</scope>
</reference>
<evidence type="ECO:0000256" key="10">
    <source>
        <dbReference type="ARBA" id="ARBA00023136"/>
    </source>
</evidence>
<dbReference type="CDD" id="cd06163">
    <property type="entry name" value="S2P-M50_PDZ_RseP-like"/>
    <property type="match status" value="1"/>
</dbReference>
<evidence type="ECO:0000256" key="9">
    <source>
        <dbReference type="ARBA" id="ARBA00023049"/>
    </source>
</evidence>
<organism evidence="13 14">
    <name type="scientific">Candidatus Shapirobacteria bacterium CG07_land_8_20_14_0_80_39_12</name>
    <dbReference type="NCBI Taxonomy" id="1974480"/>
    <lineage>
        <taxon>Bacteria</taxon>
        <taxon>Candidatus Shapironibacteriota</taxon>
    </lineage>
</organism>
<evidence type="ECO:0000256" key="7">
    <source>
        <dbReference type="ARBA" id="ARBA00022833"/>
    </source>
</evidence>
<dbReference type="PANTHER" id="PTHR42837:SF2">
    <property type="entry name" value="MEMBRANE METALLOPROTEASE ARASP2, CHLOROPLASTIC-RELATED"/>
    <property type="match status" value="1"/>
</dbReference>
<gene>
    <name evidence="13" type="ORF">COT04_01155</name>
</gene>
<dbReference type="GO" id="GO:0004222">
    <property type="term" value="F:metalloendopeptidase activity"/>
    <property type="evidence" value="ECO:0007669"/>
    <property type="project" value="InterPro"/>
</dbReference>
<protein>
    <recommendedName>
        <fullName evidence="12">PDZ domain-containing protein</fullName>
    </recommendedName>
</protein>
<dbReference type="InterPro" id="IPR008915">
    <property type="entry name" value="Peptidase_M50"/>
</dbReference>